<dbReference type="InterPro" id="IPR011711">
    <property type="entry name" value="GntR_C"/>
</dbReference>
<comment type="caution">
    <text evidence="5">The sequence shown here is derived from an EMBL/GenBank/DDBJ whole genome shotgun (WGS) entry which is preliminary data.</text>
</comment>
<keyword evidence="2" id="KW-0238">DNA-binding</keyword>
<evidence type="ECO:0000259" key="4">
    <source>
        <dbReference type="Pfam" id="PF07729"/>
    </source>
</evidence>
<keyword evidence="6" id="KW-1185">Reference proteome</keyword>
<dbReference type="Gene3D" id="1.20.120.530">
    <property type="entry name" value="GntR ligand-binding domain-like"/>
    <property type="match status" value="1"/>
</dbReference>
<gene>
    <name evidence="5" type="ORF">ACFP57_06255</name>
</gene>
<accession>A0ABW1WZT1</accession>
<dbReference type="EMBL" id="JBHSUA010000013">
    <property type="protein sequence ID" value="MFC6396586.1"/>
    <property type="molecule type" value="Genomic_DNA"/>
</dbReference>
<dbReference type="RefSeq" id="WP_343885626.1">
    <property type="nucleotide sequence ID" value="NZ_BAAAKI010000009.1"/>
</dbReference>
<evidence type="ECO:0000313" key="5">
    <source>
        <dbReference type="EMBL" id="MFC6396586.1"/>
    </source>
</evidence>
<name>A0ABW1WZT1_9ACTN</name>
<reference evidence="6" key="1">
    <citation type="journal article" date="2019" name="Int. J. Syst. Evol. Microbiol.">
        <title>The Global Catalogue of Microorganisms (GCM) 10K type strain sequencing project: providing services to taxonomists for standard genome sequencing and annotation.</title>
        <authorList>
            <consortium name="The Broad Institute Genomics Platform"/>
            <consortium name="The Broad Institute Genome Sequencing Center for Infectious Disease"/>
            <person name="Wu L."/>
            <person name="Ma J."/>
        </authorList>
    </citation>
    <scope>NUCLEOTIDE SEQUENCE [LARGE SCALE GENOMIC DNA]</scope>
    <source>
        <strain evidence="6">CGMCC 1.15277</strain>
    </source>
</reference>
<organism evidence="5 6">
    <name type="scientific">Luteococcus sanguinis</name>
    <dbReference type="NCBI Taxonomy" id="174038"/>
    <lineage>
        <taxon>Bacteria</taxon>
        <taxon>Bacillati</taxon>
        <taxon>Actinomycetota</taxon>
        <taxon>Actinomycetes</taxon>
        <taxon>Propionibacteriales</taxon>
        <taxon>Propionibacteriaceae</taxon>
        <taxon>Luteococcus</taxon>
    </lineage>
</organism>
<proteinExistence type="predicted"/>
<dbReference type="SUPFAM" id="SSF48008">
    <property type="entry name" value="GntR ligand-binding domain-like"/>
    <property type="match status" value="1"/>
</dbReference>
<keyword evidence="1" id="KW-0805">Transcription regulation</keyword>
<dbReference type="Proteomes" id="UP001596266">
    <property type="component" value="Unassembled WGS sequence"/>
</dbReference>
<protein>
    <submittedName>
        <fullName evidence="5">FCD domain-containing protein</fullName>
    </submittedName>
</protein>
<evidence type="ECO:0000256" key="2">
    <source>
        <dbReference type="ARBA" id="ARBA00023125"/>
    </source>
</evidence>
<evidence type="ECO:0000256" key="3">
    <source>
        <dbReference type="ARBA" id="ARBA00023163"/>
    </source>
</evidence>
<evidence type="ECO:0000256" key="1">
    <source>
        <dbReference type="ARBA" id="ARBA00023015"/>
    </source>
</evidence>
<sequence length="74" mass="8015">MNALLMDELIGMTDSWAETIFIAKPGAEPRTRDRDDHRKIAEAVIAGEREKAVALVQSHIDNSLSAAALSLVPS</sequence>
<dbReference type="Pfam" id="PF07729">
    <property type="entry name" value="FCD"/>
    <property type="match status" value="1"/>
</dbReference>
<feature type="domain" description="GntR C-terminal" evidence="4">
    <location>
        <begin position="15"/>
        <end position="61"/>
    </location>
</feature>
<keyword evidence="3" id="KW-0804">Transcription</keyword>
<evidence type="ECO:0000313" key="6">
    <source>
        <dbReference type="Proteomes" id="UP001596266"/>
    </source>
</evidence>
<dbReference type="InterPro" id="IPR008920">
    <property type="entry name" value="TF_FadR/GntR_C"/>
</dbReference>